<evidence type="ECO:0000313" key="7">
    <source>
        <dbReference type="EMBL" id="MSR91038.1"/>
    </source>
</evidence>
<dbReference type="InterPro" id="IPR001492">
    <property type="entry name" value="Flagellin"/>
</dbReference>
<dbReference type="PANTHER" id="PTHR42792:SF2">
    <property type="entry name" value="FLAGELLIN"/>
    <property type="match status" value="1"/>
</dbReference>
<dbReference type="Pfam" id="PF00700">
    <property type="entry name" value="Flagellin_C"/>
    <property type="match status" value="1"/>
</dbReference>
<keyword evidence="7" id="KW-0969">Cilium</keyword>
<evidence type="ECO:0000256" key="2">
    <source>
        <dbReference type="ARBA" id="ARBA00020110"/>
    </source>
</evidence>
<dbReference type="Pfam" id="PF00669">
    <property type="entry name" value="Flagellin_N"/>
    <property type="match status" value="1"/>
</dbReference>
<dbReference type="GO" id="GO:0005576">
    <property type="term" value="C:extracellular region"/>
    <property type="evidence" value="ECO:0007669"/>
    <property type="project" value="UniProtKB-SubCell"/>
</dbReference>
<keyword evidence="8" id="KW-1185">Reference proteome</keyword>
<gene>
    <name evidence="7" type="ORF">FYJ33_06355</name>
</gene>
<feature type="domain" description="Flagellin C-terminal" evidence="6">
    <location>
        <begin position="192"/>
        <end position="277"/>
    </location>
</feature>
<dbReference type="SUPFAM" id="SSF64518">
    <property type="entry name" value="Phase 1 flagellin"/>
    <property type="match status" value="1"/>
</dbReference>
<protein>
    <recommendedName>
        <fullName evidence="2 4">Flagellin</fullName>
    </recommendedName>
</protein>
<dbReference type="PANTHER" id="PTHR42792">
    <property type="entry name" value="FLAGELLIN"/>
    <property type="match status" value="1"/>
</dbReference>
<dbReference type="GO" id="GO:0009288">
    <property type="term" value="C:bacterial-type flagellum"/>
    <property type="evidence" value="ECO:0007669"/>
    <property type="project" value="UniProtKB-SubCell"/>
</dbReference>
<reference evidence="7 8" key="1">
    <citation type="submission" date="2019-08" db="EMBL/GenBank/DDBJ databases">
        <title>In-depth cultivation of the pig gut microbiome towards novel bacterial diversity and tailored functional studies.</title>
        <authorList>
            <person name="Wylensek D."/>
            <person name="Hitch T.C.A."/>
            <person name="Clavel T."/>
        </authorList>
    </citation>
    <scope>NUCLEOTIDE SEQUENCE [LARGE SCALE GENOMIC DNA]</scope>
    <source>
        <strain evidence="7 8">WCA-383-APC-5B</strain>
    </source>
</reference>
<evidence type="ECO:0000256" key="3">
    <source>
        <dbReference type="ARBA" id="ARBA00023143"/>
    </source>
</evidence>
<evidence type="ECO:0000259" key="5">
    <source>
        <dbReference type="Pfam" id="PF00669"/>
    </source>
</evidence>
<dbReference type="InterPro" id="IPR001029">
    <property type="entry name" value="Flagellin_N"/>
</dbReference>
<dbReference type="Gene3D" id="1.20.1330.10">
    <property type="entry name" value="f41 fragment of flagellin, N-terminal domain"/>
    <property type="match status" value="2"/>
</dbReference>
<organism evidence="7 8">
    <name type="scientific">Inconstantimicrobium porci</name>
    <dbReference type="NCBI Taxonomy" id="2652291"/>
    <lineage>
        <taxon>Bacteria</taxon>
        <taxon>Bacillati</taxon>
        <taxon>Bacillota</taxon>
        <taxon>Clostridia</taxon>
        <taxon>Eubacteriales</taxon>
        <taxon>Clostridiaceae</taxon>
        <taxon>Inconstantimicrobium</taxon>
    </lineage>
</organism>
<dbReference type="RefSeq" id="WP_154530919.1">
    <property type="nucleotide sequence ID" value="NZ_JAQXTV010000018.1"/>
</dbReference>
<proteinExistence type="inferred from homology"/>
<dbReference type="InterPro" id="IPR042187">
    <property type="entry name" value="Flagellin_C_sub2"/>
</dbReference>
<comment type="subcellular location">
    <subcellularLocation>
        <location evidence="4">Secreted</location>
    </subcellularLocation>
    <subcellularLocation>
        <location evidence="4">Bacterial flagellum</location>
    </subcellularLocation>
</comment>
<keyword evidence="7" id="KW-0966">Cell projection</keyword>
<comment type="function">
    <text evidence="4">Flagellin is the subunit protein which polymerizes to form the filaments of bacterial flagella.</text>
</comment>
<comment type="caution">
    <text evidence="7">The sequence shown here is derived from an EMBL/GenBank/DDBJ whole genome shotgun (WGS) entry which is preliminary data.</text>
</comment>
<keyword evidence="3 4" id="KW-0975">Bacterial flagellum</keyword>
<dbReference type="Proteomes" id="UP000460287">
    <property type="component" value="Unassembled WGS sequence"/>
</dbReference>
<dbReference type="PRINTS" id="PR00207">
    <property type="entry name" value="FLAGELLIN"/>
</dbReference>
<sequence>MQISWWTMGLPILRNMGINQFNMNRCMFRLSTGKRINSAADDPAGLAISQRMESQIRGLEMAKRNSEDGISLLQTEDGYLDSVHSILQRMNELATQCANGTLKPEDRKYADIEFQQLKAEINRIGRDAEFNEMPLFDSTRNSNIDKSDNTIKIHVGANSNQNISVKMHDMNAAQIGIGDAKIDTQENAQKAMDAVKNAINDVSRKRAVIGATMNRLEFIVQNQGNAIENLTSYQSRILDADIAKEAMEYAKNNILMQVDQSLVAQVNKQGQNMVDMLKKMLGQ</sequence>
<dbReference type="AlphaFoldDB" id="A0A7X2T1L0"/>
<accession>A0A7X2T1L0</accession>
<dbReference type="InterPro" id="IPR046358">
    <property type="entry name" value="Flagellin_C"/>
</dbReference>
<dbReference type="GO" id="GO:0005198">
    <property type="term" value="F:structural molecule activity"/>
    <property type="evidence" value="ECO:0007669"/>
    <property type="project" value="UniProtKB-UniRule"/>
</dbReference>
<evidence type="ECO:0000259" key="6">
    <source>
        <dbReference type="Pfam" id="PF00700"/>
    </source>
</evidence>
<dbReference type="EMBL" id="VULX01000006">
    <property type="protein sequence ID" value="MSR91038.1"/>
    <property type="molecule type" value="Genomic_DNA"/>
</dbReference>
<keyword evidence="7" id="KW-0282">Flagellum</keyword>
<feature type="domain" description="Flagellin N-terminal" evidence="5">
    <location>
        <begin position="8"/>
        <end position="139"/>
    </location>
</feature>
<dbReference type="Gene3D" id="6.10.10.10">
    <property type="entry name" value="Flagellar export chaperone, C-terminal domain"/>
    <property type="match status" value="1"/>
</dbReference>
<keyword evidence="4" id="KW-0964">Secreted</keyword>
<evidence type="ECO:0000256" key="1">
    <source>
        <dbReference type="ARBA" id="ARBA00005709"/>
    </source>
</evidence>
<name>A0A7X2T1L0_9CLOT</name>
<comment type="similarity">
    <text evidence="1 4">Belongs to the bacterial flagellin family.</text>
</comment>
<evidence type="ECO:0000313" key="8">
    <source>
        <dbReference type="Proteomes" id="UP000460287"/>
    </source>
</evidence>
<evidence type="ECO:0000256" key="4">
    <source>
        <dbReference type="RuleBase" id="RU362073"/>
    </source>
</evidence>